<dbReference type="GeneID" id="34576974"/>
<gene>
    <name evidence="1" type="ORF">PENARI_c010G05170</name>
</gene>
<organism evidence="1 2">
    <name type="scientific">Penicillium arizonense</name>
    <dbReference type="NCBI Taxonomy" id="1835702"/>
    <lineage>
        <taxon>Eukaryota</taxon>
        <taxon>Fungi</taxon>
        <taxon>Dikarya</taxon>
        <taxon>Ascomycota</taxon>
        <taxon>Pezizomycotina</taxon>
        <taxon>Eurotiomycetes</taxon>
        <taxon>Eurotiomycetidae</taxon>
        <taxon>Eurotiales</taxon>
        <taxon>Aspergillaceae</taxon>
        <taxon>Penicillium</taxon>
    </lineage>
</organism>
<dbReference type="AlphaFoldDB" id="A0A1F5LH79"/>
<dbReference type="RefSeq" id="XP_022488014.1">
    <property type="nucleotide sequence ID" value="XM_022632240.1"/>
</dbReference>
<dbReference type="EMBL" id="LXJU01000010">
    <property type="protein sequence ID" value="OGE52573.1"/>
    <property type="molecule type" value="Genomic_DNA"/>
</dbReference>
<accession>A0A1F5LH79</accession>
<dbReference type="GO" id="GO:0004601">
    <property type="term" value="F:peroxidase activity"/>
    <property type="evidence" value="ECO:0007669"/>
    <property type="project" value="InterPro"/>
</dbReference>
<dbReference type="InterPro" id="IPR036851">
    <property type="entry name" value="Chloroperoxidase-like_sf"/>
</dbReference>
<proteinExistence type="predicted"/>
<sequence length="265" mass="29012">MISVVLVPASMSSPTTDIMIGVQCKISMILKSLRLMITRSGVVSSPEGAIGPNEAYGLALRLGGLLPDGDVTTLRTDTFKALYDLANDDGVPNYNLDVLTKHRQYTLNLSKENNPYFFSVLFAGVAVSNAVHTFILTPRNTPTASWIKKPSNHFFSIKEDENGTLIYIPGYDTPGNITGGAYNIFGLLNPKGRSCFFYQLILAVVSDFLRSRLLRDVLGPALNLLSDKLNQFIDPERAKIGKFDLKTNINDSFAAQFPGVTLANQ</sequence>
<comment type="caution">
    <text evidence="1">The sequence shown here is derived from an EMBL/GenBank/DDBJ whole genome shotgun (WGS) entry which is preliminary data.</text>
</comment>
<dbReference type="Proteomes" id="UP000177622">
    <property type="component" value="Unassembled WGS sequence"/>
</dbReference>
<protein>
    <recommendedName>
        <fullName evidence="3">Heme haloperoxidase family profile domain-containing protein</fullName>
    </recommendedName>
</protein>
<dbReference type="Gene3D" id="1.10.489.10">
    <property type="entry name" value="Chloroperoxidase-like"/>
    <property type="match status" value="1"/>
</dbReference>
<name>A0A1F5LH79_PENAI</name>
<evidence type="ECO:0008006" key="3">
    <source>
        <dbReference type="Google" id="ProtNLM"/>
    </source>
</evidence>
<evidence type="ECO:0000313" key="2">
    <source>
        <dbReference type="Proteomes" id="UP000177622"/>
    </source>
</evidence>
<dbReference type="OrthoDB" id="407298at2759"/>
<evidence type="ECO:0000313" key="1">
    <source>
        <dbReference type="EMBL" id="OGE52573.1"/>
    </source>
</evidence>
<keyword evidence="2" id="KW-1185">Reference proteome</keyword>
<reference evidence="1 2" key="1">
    <citation type="journal article" date="2016" name="Sci. Rep.">
        <title>Penicillium arizonense, a new, genome sequenced fungal species, reveals a high chemical diversity in secreted metabolites.</title>
        <authorList>
            <person name="Grijseels S."/>
            <person name="Nielsen J.C."/>
            <person name="Randelovic M."/>
            <person name="Nielsen J."/>
            <person name="Nielsen K.F."/>
            <person name="Workman M."/>
            <person name="Frisvad J.C."/>
        </authorList>
    </citation>
    <scope>NUCLEOTIDE SEQUENCE [LARGE SCALE GENOMIC DNA]</scope>
    <source>
        <strain evidence="1 2">CBS 141311</strain>
    </source>
</reference>